<dbReference type="PANTHER" id="PTHR22550">
    <property type="entry name" value="SPORE GERMINATION PROTEIN"/>
    <property type="match status" value="1"/>
</dbReference>
<dbReference type="InterPro" id="IPR002035">
    <property type="entry name" value="VWF_A"/>
</dbReference>
<dbReference type="AlphaFoldDB" id="A0A537JIG8"/>
<dbReference type="Gene3D" id="3.40.50.410">
    <property type="entry name" value="von Willebrand factor, type A domain"/>
    <property type="match status" value="1"/>
</dbReference>
<gene>
    <name evidence="7" type="ORF">E6H03_03825</name>
</gene>
<protein>
    <submittedName>
        <fullName evidence="7">VWA domain-containing protein</fullName>
    </submittedName>
</protein>
<feature type="transmembrane region" description="Helical" evidence="5">
    <location>
        <begin position="303"/>
        <end position="323"/>
    </location>
</feature>
<keyword evidence="1" id="KW-1003">Cell membrane</keyword>
<organism evidence="7 8">
    <name type="scientific">Candidatus Segetimicrobium genomatis</name>
    <dbReference type="NCBI Taxonomy" id="2569760"/>
    <lineage>
        <taxon>Bacteria</taxon>
        <taxon>Bacillati</taxon>
        <taxon>Candidatus Sysuimicrobiota</taxon>
        <taxon>Candidatus Sysuimicrobiia</taxon>
        <taxon>Candidatus Sysuimicrobiales</taxon>
        <taxon>Candidatus Segetimicrobiaceae</taxon>
        <taxon>Candidatus Segetimicrobium</taxon>
    </lineage>
</organism>
<name>A0A537JIG8_9BACT</name>
<evidence type="ECO:0000256" key="5">
    <source>
        <dbReference type="SAM" id="Phobius"/>
    </source>
</evidence>
<evidence type="ECO:0000256" key="1">
    <source>
        <dbReference type="ARBA" id="ARBA00022475"/>
    </source>
</evidence>
<keyword evidence="4 5" id="KW-0472">Membrane</keyword>
<dbReference type="PROSITE" id="PS50234">
    <property type="entry name" value="VWFA"/>
    <property type="match status" value="1"/>
</dbReference>
<dbReference type="Proteomes" id="UP000318093">
    <property type="component" value="Unassembled WGS sequence"/>
</dbReference>
<dbReference type="Pfam" id="PF13519">
    <property type="entry name" value="VWA_2"/>
    <property type="match status" value="1"/>
</dbReference>
<reference evidence="7 8" key="1">
    <citation type="journal article" date="2019" name="Nat. Microbiol.">
        <title>Mediterranean grassland soil C-N compound turnover is dependent on rainfall and depth, and is mediated by genomically divergent microorganisms.</title>
        <authorList>
            <person name="Diamond S."/>
            <person name="Andeer P.F."/>
            <person name="Li Z."/>
            <person name="Crits-Christoph A."/>
            <person name="Burstein D."/>
            <person name="Anantharaman K."/>
            <person name="Lane K.R."/>
            <person name="Thomas B.C."/>
            <person name="Pan C."/>
            <person name="Northen T.R."/>
            <person name="Banfield J.F."/>
        </authorList>
    </citation>
    <scope>NUCLEOTIDE SEQUENCE [LARGE SCALE GENOMIC DNA]</scope>
    <source>
        <strain evidence="7">NP_6</strain>
    </source>
</reference>
<sequence length="327" mass="35274">MMFLWPPALLLYLLIPALIAGYVWMLRRPSRVRVRYSSLDLVAQAAAAGKPWRRHVPAGLYLLTLCAVILTLARPMAPVPVPDNRTVVMLSIDVSRSMMAHDVVPNRIEAAKKAAVEFVRALPRGAKVGLVSFSSYATLVTPPTDDHDRVIQAINGLTLEFATAIGDGLLEAIYALPGRARPENGMAPIVPPASPEQLPPATVVLLSDGQSNRGTPPEDAAVVARQLRVKVYTVGLGSPEGTFLELGGRSIFVRLDEETLRAIAQTTGGNYQRVSSTTELSRVYTRLGRSIGWERKPTEVSGLASVAVAALFVGTVAVSLLWMHRLG</sequence>
<evidence type="ECO:0000256" key="4">
    <source>
        <dbReference type="ARBA" id="ARBA00023136"/>
    </source>
</evidence>
<proteinExistence type="predicted"/>
<evidence type="ECO:0000256" key="3">
    <source>
        <dbReference type="ARBA" id="ARBA00022989"/>
    </source>
</evidence>
<evidence type="ECO:0000256" key="2">
    <source>
        <dbReference type="ARBA" id="ARBA00022692"/>
    </source>
</evidence>
<dbReference type="Pfam" id="PF07584">
    <property type="entry name" value="BatA"/>
    <property type="match status" value="1"/>
</dbReference>
<dbReference type="InterPro" id="IPR036465">
    <property type="entry name" value="vWFA_dom_sf"/>
</dbReference>
<comment type="caution">
    <text evidence="7">The sequence shown here is derived from an EMBL/GenBank/DDBJ whole genome shotgun (WGS) entry which is preliminary data.</text>
</comment>
<feature type="transmembrane region" description="Helical" evidence="5">
    <location>
        <begin position="6"/>
        <end position="26"/>
    </location>
</feature>
<feature type="domain" description="VWFA" evidence="6">
    <location>
        <begin position="87"/>
        <end position="287"/>
    </location>
</feature>
<evidence type="ECO:0000259" key="6">
    <source>
        <dbReference type="PROSITE" id="PS50234"/>
    </source>
</evidence>
<keyword evidence="2 5" id="KW-0812">Transmembrane</keyword>
<dbReference type="EMBL" id="VBAN01000114">
    <property type="protein sequence ID" value="TMI83329.1"/>
    <property type="molecule type" value="Genomic_DNA"/>
</dbReference>
<evidence type="ECO:0000313" key="8">
    <source>
        <dbReference type="Proteomes" id="UP000318093"/>
    </source>
</evidence>
<dbReference type="PANTHER" id="PTHR22550:SF5">
    <property type="entry name" value="LEUCINE ZIPPER PROTEIN 4"/>
    <property type="match status" value="1"/>
</dbReference>
<accession>A0A537JIG8</accession>
<dbReference type="SUPFAM" id="SSF53300">
    <property type="entry name" value="vWA-like"/>
    <property type="match status" value="1"/>
</dbReference>
<dbReference type="InterPro" id="IPR024163">
    <property type="entry name" value="Aerotolerance_reg_N"/>
</dbReference>
<dbReference type="SMART" id="SM00327">
    <property type="entry name" value="VWA"/>
    <property type="match status" value="1"/>
</dbReference>
<evidence type="ECO:0000313" key="7">
    <source>
        <dbReference type="EMBL" id="TMI83329.1"/>
    </source>
</evidence>
<keyword evidence="3 5" id="KW-1133">Transmembrane helix</keyword>
<dbReference type="InterPro" id="IPR050768">
    <property type="entry name" value="UPF0353/GerABKA_families"/>
</dbReference>